<reference evidence="1" key="1">
    <citation type="submission" date="2022-08" db="UniProtKB">
        <authorList>
            <consortium name="EnsemblMetazoa"/>
        </authorList>
    </citation>
    <scope>IDENTIFICATION</scope>
</reference>
<dbReference type="AlphaFoldDB" id="A0A8W7P254"/>
<dbReference type="Proteomes" id="UP000075882">
    <property type="component" value="Unassembled WGS sequence"/>
</dbReference>
<name>A0A8W7P254_ANOCL</name>
<dbReference type="EnsemblMetazoa" id="ACOM023434-RA">
    <property type="protein sequence ID" value="ACOM023434-PA.1"/>
    <property type="gene ID" value="ACOM023434"/>
</dbReference>
<protein>
    <submittedName>
        <fullName evidence="1">Uncharacterized protein</fullName>
    </submittedName>
</protein>
<sequence length="150" mass="16939">MWFVQYFQMCRLLRDCPASVKTSWAKLFIEISPMPAKLNCIVWSDWALKDAEQQIAYHETHAVHPAKAHGQHAVHNLHRPATNDRSPELQHKLIQLHHVGGSEADCLRQVDTHYGQYQTIRSTVEAGPSVNRPRIGPLVGGVIIQKGLHA</sequence>
<proteinExistence type="predicted"/>
<accession>A0A8W7P254</accession>
<evidence type="ECO:0000313" key="1">
    <source>
        <dbReference type="EnsemblMetazoa" id="ACOM023434-PA.1"/>
    </source>
</evidence>
<organism evidence="1">
    <name type="scientific">Anopheles coluzzii</name>
    <name type="common">African malaria mosquito</name>
    <dbReference type="NCBI Taxonomy" id="1518534"/>
    <lineage>
        <taxon>Eukaryota</taxon>
        <taxon>Metazoa</taxon>
        <taxon>Ecdysozoa</taxon>
        <taxon>Arthropoda</taxon>
        <taxon>Hexapoda</taxon>
        <taxon>Insecta</taxon>
        <taxon>Pterygota</taxon>
        <taxon>Neoptera</taxon>
        <taxon>Endopterygota</taxon>
        <taxon>Diptera</taxon>
        <taxon>Nematocera</taxon>
        <taxon>Culicoidea</taxon>
        <taxon>Culicidae</taxon>
        <taxon>Anophelinae</taxon>
        <taxon>Anopheles</taxon>
    </lineage>
</organism>